<dbReference type="InterPro" id="IPR050090">
    <property type="entry name" value="Tyrosine_recombinase_XerCD"/>
</dbReference>
<dbReference type="InterPro" id="IPR013762">
    <property type="entry name" value="Integrase-like_cat_sf"/>
</dbReference>
<feature type="region of interest" description="Disordered" evidence="4">
    <location>
        <begin position="95"/>
        <end position="114"/>
    </location>
</feature>
<dbReference type="GO" id="GO:0003677">
    <property type="term" value="F:DNA binding"/>
    <property type="evidence" value="ECO:0007669"/>
    <property type="project" value="InterPro"/>
</dbReference>
<proteinExistence type="predicted"/>
<comment type="caution">
    <text evidence="6">The sequence shown here is derived from an EMBL/GenBank/DDBJ whole genome shotgun (WGS) entry which is preliminary data.</text>
</comment>
<dbReference type="GO" id="GO:0007059">
    <property type="term" value="P:chromosome segregation"/>
    <property type="evidence" value="ECO:0007669"/>
    <property type="project" value="UniProtKB-KW"/>
</dbReference>
<dbReference type="PANTHER" id="PTHR30349:SF81">
    <property type="entry name" value="TYROSINE RECOMBINASE XERC"/>
    <property type="match status" value="1"/>
</dbReference>
<protein>
    <submittedName>
        <fullName evidence="6">Tyrosine-type recombinase/integrase</fullName>
    </submittedName>
</protein>
<name>A0A7Y7IZT7_9PROT</name>
<dbReference type="GO" id="GO:0015074">
    <property type="term" value="P:DNA integration"/>
    <property type="evidence" value="ECO:0007669"/>
    <property type="project" value="UniProtKB-KW"/>
</dbReference>
<keyword evidence="3" id="KW-0233">DNA recombination</keyword>
<dbReference type="RefSeq" id="WP_176641608.1">
    <property type="nucleotide sequence ID" value="NZ_JABXXP010000781.1"/>
</dbReference>
<keyword evidence="1" id="KW-0159">Chromosome partition</keyword>
<reference evidence="6 7" key="1">
    <citation type="submission" date="2020-06" db="EMBL/GenBank/DDBJ databases">
        <title>Description of novel acetic acid bacteria.</title>
        <authorList>
            <person name="Sombolestani A."/>
        </authorList>
    </citation>
    <scope>NUCLEOTIDE SEQUENCE [LARGE SCALE GENOMIC DNA]</scope>
    <source>
        <strain evidence="6 7">LMG 31431</strain>
    </source>
</reference>
<dbReference type="PANTHER" id="PTHR30349">
    <property type="entry name" value="PHAGE INTEGRASE-RELATED"/>
    <property type="match status" value="1"/>
</dbReference>
<sequence length="114" mass="12446">RDLRSPYLFPGRTPGTPLTRQGFDGILREVALRAGLDPARVSPHVLRHSFATHMLARGADLRALQVLLGHADIATTQIYTHVLAERLRQAVESHPLARAAGRGEKGIGRGFPPE</sequence>
<dbReference type="Proteomes" id="UP000534870">
    <property type="component" value="Unassembled WGS sequence"/>
</dbReference>
<dbReference type="SUPFAM" id="SSF56349">
    <property type="entry name" value="DNA breaking-rejoining enzymes"/>
    <property type="match status" value="1"/>
</dbReference>
<evidence type="ECO:0000313" key="6">
    <source>
        <dbReference type="EMBL" id="NVN13190.1"/>
    </source>
</evidence>
<evidence type="ECO:0000256" key="1">
    <source>
        <dbReference type="ARBA" id="ARBA00022829"/>
    </source>
</evidence>
<evidence type="ECO:0000313" key="7">
    <source>
        <dbReference type="Proteomes" id="UP000534870"/>
    </source>
</evidence>
<dbReference type="Gene3D" id="1.10.443.10">
    <property type="entry name" value="Intergrase catalytic core"/>
    <property type="match status" value="1"/>
</dbReference>
<dbReference type="PROSITE" id="PS51898">
    <property type="entry name" value="TYR_RECOMBINASE"/>
    <property type="match status" value="1"/>
</dbReference>
<evidence type="ECO:0000256" key="3">
    <source>
        <dbReference type="ARBA" id="ARBA00023172"/>
    </source>
</evidence>
<dbReference type="Pfam" id="PF00589">
    <property type="entry name" value="Phage_integrase"/>
    <property type="match status" value="1"/>
</dbReference>
<feature type="domain" description="Tyr recombinase" evidence="5">
    <location>
        <begin position="1"/>
        <end position="92"/>
    </location>
</feature>
<feature type="non-terminal residue" evidence="6">
    <location>
        <position position="1"/>
    </location>
</feature>
<dbReference type="GO" id="GO:0006310">
    <property type="term" value="P:DNA recombination"/>
    <property type="evidence" value="ECO:0007669"/>
    <property type="project" value="UniProtKB-KW"/>
</dbReference>
<dbReference type="AlphaFoldDB" id="A0A7Y7IZT7"/>
<dbReference type="InterPro" id="IPR002104">
    <property type="entry name" value="Integrase_catalytic"/>
</dbReference>
<accession>A0A7Y7IZT7</accession>
<dbReference type="EMBL" id="JABXXP010000781">
    <property type="protein sequence ID" value="NVN13190.1"/>
    <property type="molecule type" value="Genomic_DNA"/>
</dbReference>
<evidence type="ECO:0000256" key="2">
    <source>
        <dbReference type="ARBA" id="ARBA00022908"/>
    </source>
</evidence>
<evidence type="ECO:0000256" key="4">
    <source>
        <dbReference type="SAM" id="MobiDB-lite"/>
    </source>
</evidence>
<organism evidence="6 7">
    <name type="scientific">Nguyenibacter vanlangensis</name>
    <dbReference type="NCBI Taxonomy" id="1216886"/>
    <lineage>
        <taxon>Bacteria</taxon>
        <taxon>Pseudomonadati</taxon>
        <taxon>Pseudomonadota</taxon>
        <taxon>Alphaproteobacteria</taxon>
        <taxon>Acetobacterales</taxon>
        <taxon>Acetobacteraceae</taxon>
        <taxon>Nguyenibacter</taxon>
    </lineage>
</organism>
<gene>
    <name evidence="6" type="ORF">HUK84_18970</name>
</gene>
<keyword evidence="2" id="KW-0229">DNA integration</keyword>
<evidence type="ECO:0000259" key="5">
    <source>
        <dbReference type="PROSITE" id="PS51898"/>
    </source>
</evidence>
<dbReference type="InterPro" id="IPR011010">
    <property type="entry name" value="DNA_brk_join_enz"/>
</dbReference>